<dbReference type="Proteomes" id="UP000095281">
    <property type="component" value="Unplaced"/>
</dbReference>
<sequence length="88" mass="10226">MKNLQDEVKLDVLQCLNFNQLFSVRQTYYYFNWLIGKYEGILACKEFWQLNLVSGWQNALDRNIPLYIGGKPGSTYSVQLLPTGKNSE</sequence>
<evidence type="ECO:0000313" key="1">
    <source>
        <dbReference type="Proteomes" id="UP000095281"/>
    </source>
</evidence>
<organism evidence="1 2">
    <name type="scientific">Meloidogyne hapla</name>
    <name type="common">Root-knot nematode worm</name>
    <dbReference type="NCBI Taxonomy" id="6305"/>
    <lineage>
        <taxon>Eukaryota</taxon>
        <taxon>Metazoa</taxon>
        <taxon>Ecdysozoa</taxon>
        <taxon>Nematoda</taxon>
        <taxon>Chromadorea</taxon>
        <taxon>Rhabditida</taxon>
        <taxon>Tylenchina</taxon>
        <taxon>Tylenchomorpha</taxon>
        <taxon>Tylenchoidea</taxon>
        <taxon>Meloidogynidae</taxon>
        <taxon>Meloidogyninae</taxon>
        <taxon>Meloidogyne</taxon>
    </lineage>
</organism>
<protein>
    <submittedName>
        <fullName evidence="2">F-box domain-containing protein</fullName>
    </submittedName>
</protein>
<dbReference type="WBParaSite" id="MhA1_Contig2018.frz3.gene9">
    <property type="protein sequence ID" value="MhA1_Contig2018.frz3.gene9"/>
    <property type="gene ID" value="MhA1_Contig2018.frz3.gene9"/>
</dbReference>
<reference evidence="2" key="1">
    <citation type="submission" date="2016-11" db="UniProtKB">
        <authorList>
            <consortium name="WormBaseParasite"/>
        </authorList>
    </citation>
    <scope>IDENTIFICATION</scope>
</reference>
<proteinExistence type="predicted"/>
<name>A0A1I8BDM7_MELHA</name>
<accession>A0A1I8BDM7</accession>
<evidence type="ECO:0000313" key="2">
    <source>
        <dbReference type="WBParaSite" id="MhA1_Contig2018.frz3.gene9"/>
    </source>
</evidence>
<keyword evidence="1" id="KW-1185">Reference proteome</keyword>
<dbReference type="AlphaFoldDB" id="A0A1I8BDM7"/>